<protein>
    <recommendedName>
        <fullName evidence="3">Class I SAM-dependent methyltransferase</fullName>
    </recommendedName>
</protein>
<dbReference type="AlphaFoldDB" id="A0A5C8PBQ0"/>
<keyword evidence="2" id="KW-1185">Reference proteome</keyword>
<comment type="caution">
    <text evidence="1">The sequence shown here is derived from an EMBL/GenBank/DDBJ whole genome shotgun (WGS) entry which is preliminary data.</text>
</comment>
<gene>
    <name evidence="1" type="ORF">FHP25_32200</name>
</gene>
<dbReference type="EMBL" id="VDUZ01000050">
    <property type="protein sequence ID" value="TXL71004.1"/>
    <property type="molecule type" value="Genomic_DNA"/>
</dbReference>
<dbReference type="PANTHER" id="PTHR39290:SF6">
    <property type="entry name" value="S-ADENOSYL-L-METHIONINE-DEPENDENT METHYLTRANSFERASES SUPERFAMILY PROTEIN"/>
    <property type="match status" value="1"/>
</dbReference>
<evidence type="ECO:0000313" key="1">
    <source>
        <dbReference type="EMBL" id="TXL71004.1"/>
    </source>
</evidence>
<accession>A0A5C8PBQ0</accession>
<dbReference type="InterPro" id="IPR029063">
    <property type="entry name" value="SAM-dependent_MTases_sf"/>
</dbReference>
<dbReference type="SUPFAM" id="SSF53335">
    <property type="entry name" value="S-adenosyl-L-methionine-dependent methyltransferases"/>
    <property type="match status" value="1"/>
</dbReference>
<evidence type="ECO:0008006" key="3">
    <source>
        <dbReference type="Google" id="ProtNLM"/>
    </source>
</evidence>
<sequence>MKRAARNTAAVHRPPIHGPLVNPYGAFFGALPPSCRRVPSAPLSASESAHADWLTWKSAIARHFAWAVPTDEAIATIARYATDVVEIGAGSGYWAWLMRQAGITVAAFDDEPPAFTWSDVAQGDERAILDRRDSTLFLCWPPWGTAMAVNALALHRGDYVIYVGEWMGGSADARFFALLAAQFEAIDGVAIPQWYNRDDRLFVFRRRDPQPRS</sequence>
<proteinExistence type="predicted"/>
<organism evidence="1 2">
    <name type="scientific">Vineibacter terrae</name>
    <dbReference type="NCBI Taxonomy" id="2586908"/>
    <lineage>
        <taxon>Bacteria</taxon>
        <taxon>Pseudomonadati</taxon>
        <taxon>Pseudomonadota</taxon>
        <taxon>Alphaproteobacteria</taxon>
        <taxon>Hyphomicrobiales</taxon>
        <taxon>Vineibacter</taxon>
    </lineage>
</organism>
<evidence type="ECO:0000313" key="2">
    <source>
        <dbReference type="Proteomes" id="UP000321638"/>
    </source>
</evidence>
<dbReference type="RefSeq" id="WP_147851112.1">
    <property type="nucleotide sequence ID" value="NZ_VDUZ01000050.1"/>
</dbReference>
<reference evidence="1 2" key="1">
    <citation type="submission" date="2019-06" db="EMBL/GenBank/DDBJ databases">
        <title>New taxonomy in bacterial strain CC-CFT640, isolated from vineyard.</title>
        <authorList>
            <person name="Lin S.-Y."/>
            <person name="Tsai C.-F."/>
            <person name="Young C.-C."/>
        </authorList>
    </citation>
    <scope>NUCLEOTIDE SEQUENCE [LARGE SCALE GENOMIC DNA]</scope>
    <source>
        <strain evidence="1 2">CC-CFT640</strain>
    </source>
</reference>
<dbReference type="Proteomes" id="UP000321638">
    <property type="component" value="Unassembled WGS sequence"/>
</dbReference>
<dbReference type="OrthoDB" id="154490at2"/>
<dbReference type="PANTHER" id="PTHR39290">
    <property type="entry name" value="C3H1-TYPE DOMAIN-CONTAINING PROTEIN-RELATED"/>
    <property type="match status" value="1"/>
</dbReference>
<name>A0A5C8PBQ0_9HYPH</name>